<dbReference type="FunFam" id="3.30.60.20:FF:000003">
    <property type="entry name" value="Protein kinase C delta"/>
    <property type="match status" value="1"/>
</dbReference>
<evidence type="ECO:0000259" key="20">
    <source>
        <dbReference type="PROSITE" id="PS50011"/>
    </source>
</evidence>
<evidence type="ECO:0000256" key="9">
    <source>
        <dbReference type="ARBA" id="ARBA00022771"/>
    </source>
</evidence>
<dbReference type="InterPro" id="IPR046349">
    <property type="entry name" value="C1-like_sf"/>
</dbReference>
<dbReference type="InterPro" id="IPR020454">
    <property type="entry name" value="DAG/PE-bd"/>
</dbReference>
<keyword evidence="9" id="KW-0863">Zinc-finger</keyword>
<dbReference type="EMBL" id="NIVC01003169">
    <property type="protein sequence ID" value="PAA52891.1"/>
    <property type="molecule type" value="Genomic_DNA"/>
</dbReference>
<dbReference type="CDD" id="cd20838">
    <property type="entry name" value="C1_nPKC_epsilon-like_rpt2"/>
    <property type="match status" value="1"/>
</dbReference>
<dbReference type="PROSITE" id="PS50004">
    <property type="entry name" value="C2"/>
    <property type="match status" value="1"/>
</dbReference>
<dbReference type="PIRSF" id="PIRSF000551">
    <property type="entry name" value="PKC_delta"/>
    <property type="match status" value="1"/>
</dbReference>
<dbReference type="OrthoDB" id="63267at2759"/>
<dbReference type="PROSITE" id="PS00479">
    <property type="entry name" value="ZF_DAG_PE_1"/>
    <property type="match status" value="1"/>
</dbReference>
<feature type="domain" description="C2" evidence="19">
    <location>
        <begin position="7"/>
        <end position="136"/>
    </location>
</feature>
<dbReference type="InterPro" id="IPR011009">
    <property type="entry name" value="Kinase-like_dom_sf"/>
</dbReference>
<evidence type="ECO:0000313" key="23">
    <source>
        <dbReference type="EMBL" id="PAA52891.1"/>
    </source>
</evidence>
<dbReference type="SUPFAM" id="SSF49562">
    <property type="entry name" value="C2 domain (Calcium/lipid-binding domain, CaLB)"/>
    <property type="match status" value="1"/>
</dbReference>
<feature type="binding site" evidence="17 18">
    <location>
        <position position="446"/>
    </location>
    <ligand>
        <name>ATP</name>
        <dbReference type="ChEBI" id="CHEBI:30616"/>
    </ligand>
</feature>
<dbReference type="SMART" id="SM00220">
    <property type="entry name" value="S_TKc"/>
    <property type="match status" value="1"/>
</dbReference>
<keyword evidence="12 17" id="KW-0067">ATP-binding</keyword>
<evidence type="ECO:0000256" key="6">
    <source>
        <dbReference type="ARBA" id="ARBA00022723"/>
    </source>
</evidence>
<evidence type="ECO:0000256" key="4">
    <source>
        <dbReference type="ARBA" id="ARBA00022553"/>
    </source>
</evidence>
<protein>
    <recommendedName>
        <fullName evidence="2">protein kinase C</fullName>
        <ecNumber evidence="2">2.7.11.13</ecNumber>
    </recommendedName>
</protein>
<keyword evidence="4" id="KW-0597">Phosphoprotein</keyword>
<feature type="non-terminal residue" evidence="23">
    <location>
        <position position="1"/>
    </location>
</feature>
<dbReference type="PRINTS" id="PR00008">
    <property type="entry name" value="DAGPEDOMAIN"/>
</dbReference>
<dbReference type="GO" id="GO:0005524">
    <property type="term" value="F:ATP binding"/>
    <property type="evidence" value="ECO:0007669"/>
    <property type="project" value="UniProtKB-UniRule"/>
</dbReference>
<keyword evidence="5" id="KW-0808">Transferase</keyword>
<proteinExistence type="inferred from homology"/>
<dbReference type="InterPro" id="IPR000719">
    <property type="entry name" value="Prot_kinase_dom"/>
</dbReference>
<gene>
    <name evidence="23" type="ORF">BOX15_Mlig015708g2</name>
</gene>
<evidence type="ECO:0000256" key="18">
    <source>
        <dbReference type="PROSITE-ProRule" id="PRU10141"/>
    </source>
</evidence>
<dbReference type="Proteomes" id="UP000215902">
    <property type="component" value="Unassembled WGS sequence"/>
</dbReference>
<dbReference type="Gene3D" id="1.10.510.10">
    <property type="entry name" value="Transferase(Phosphotransferase) domain 1"/>
    <property type="match status" value="1"/>
</dbReference>
<dbReference type="PROSITE" id="PS51285">
    <property type="entry name" value="AGC_KINASE_CTER"/>
    <property type="match status" value="1"/>
</dbReference>
<dbReference type="Pfam" id="PF00130">
    <property type="entry name" value="C1_1"/>
    <property type="match status" value="2"/>
</dbReference>
<feature type="binding site" evidence="17">
    <location>
        <begin position="423"/>
        <end position="431"/>
    </location>
    <ligand>
        <name>ATP</name>
        <dbReference type="ChEBI" id="CHEBI:30616"/>
    </ligand>
</feature>
<dbReference type="InterPro" id="IPR000961">
    <property type="entry name" value="AGC-kinase_C"/>
</dbReference>
<dbReference type="SUPFAM" id="SSF56112">
    <property type="entry name" value="Protein kinase-like (PK-like)"/>
    <property type="match status" value="1"/>
</dbReference>
<evidence type="ECO:0000256" key="15">
    <source>
        <dbReference type="ARBA" id="ARBA00056408"/>
    </source>
</evidence>
<evidence type="ECO:0000256" key="11">
    <source>
        <dbReference type="ARBA" id="ARBA00022833"/>
    </source>
</evidence>
<keyword evidence="10" id="KW-0418">Kinase</keyword>
<dbReference type="Pfam" id="PF00168">
    <property type="entry name" value="C2"/>
    <property type="match status" value="1"/>
</dbReference>
<evidence type="ECO:0000256" key="1">
    <source>
        <dbReference type="ARBA" id="ARBA00005490"/>
    </source>
</evidence>
<dbReference type="InterPro" id="IPR017441">
    <property type="entry name" value="Protein_kinase_ATP_BS"/>
</dbReference>
<feature type="domain" description="Phorbol-ester/DAG-type" evidence="21">
    <location>
        <begin position="290"/>
        <end position="340"/>
    </location>
</feature>
<evidence type="ECO:0000259" key="21">
    <source>
        <dbReference type="PROSITE" id="PS50081"/>
    </source>
</evidence>
<evidence type="ECO:0000256" key="13">
    <source>
        <dbReference type="ARBA" id="ARBA00047272"/>
    </source>
</evidence>
<dbReference type="PROSITE" id="PS50011">
    <property type="entry name" value="PROTEIN_KINASE_DOM"/>
    <property type="match status" value="1"/>
</dbReference>
<keyword evidence="8 17" id="KW-0547">Nucleotide-binding</keyword>
<evidence type="ECO:0000256" key="8">
    <source>
        <dbReference type="ARBA" id="ARBA00022741"/>
    </source>
</evidence>
<organism evidence="23 24">
    <name type="scientific">Macrostomum lignano</name>
    <dbReference type="NCBI Taxonomy" id="282301"/>
    <lineage>
        <taxon>Eukaryota</taxon>
        <taxon>Metazoa</taxon>
        <taxon>Spiralia</taxon>
        <taxon>Lophotrochozoa</taxon>
        <taxon>Platyhelminthes</taxon>
        <taxon>Rhabditophora</taxon>
        <taxon>Macrostomorpha</taxon>
        <taxon>Macrostomida</taxon>
        <taxon>Macrostomidae</taxon>
        <taxon>Macrostomum</taxon>
    </lineage>
</organism>
<dbReference type="InterPro" id="IPR008271">
    <property type="entry name" value="Ser/Thr_kinase_AS"/>
</dbReference>
<feature type="active site" description="Proton acceptor" evidence="16">
    <location>
        <position position="541"/>
    </location>
</feature>
<dbReference type="SMART" id="SM00133">
    <property type="entry name" value="S_TK_X"/>
    <property type="match status" value="1"/>
</dbReference>
<keyword evidence="3" id="KW-0723">Serine/threonine-protein kinase</keyword>
<dbReference type="AlphaFoldDB" id="A0A267DUB3"/>
<feature type="domain" description="Phorbol-ester/DAG-type" evidence="21">
    <location>
        <begin position="213"/>
        <end position="263"/>
    </location>
</feature>
<evidence type="ECO:0000313" key="24">
    <source>
        <dbReference type="Proteomes" id="UP000215902"/>
    </source>
</evidence>
<dbReference type="InterPro" id="IPR017892">
    <property type="entry name" value="Pkinase_C"/>
</dbReference>
<dbReference type="PROSITE" id="PS50081">
    <property type="entry name" value="ZF_DAG_PE_2"/>
    <property type="match status" value="2"/>
</dbReference>
<comment type="catalytic activity">
    <reaction evidence="13">
        <text>L-threonyl-[protein] + ATP = O-phospho-L-threonyl-[protein] + ADP + H(+)</text>
        <dbReference type="Rhea" id="RHEA:46608"/>
        <dbReference type="Rhea" id="RHEA-COMP:11060"/>
        <dbReference type="Rhea" id="RHEA-COMP:11605"/>
        <dbReference type="ChEBI" id="CHEBI:15378"/>
        <dbReference type="ChEBI" id="CHEBI:30013"/>
        <dbReference type="ChEBI" id="CHEBI:30616"/>
        <dbReference type="ChEBI" id="CHEBI:61977"/>
        <dbReference type="ChEBI" id="CHEBI:456216"/>
        <dbReference type="EC" id="2.7.11.13"/>
    </reaction>
</comment>
<comment type="function">
    <text evidence="15">PKC is activated by diacylglycerol which in turn phosphorylates a range of cellular proteins. PKC also serves as the receptor for phorbol esters, a class of tumor promoters.</text>
</comment>
<comment type="catalytic activity">
    <reaction evidence="14">
        <text>L-seryl-[protein] + ATP = O-phospho-L-seryl-[protein] + ADP + H(+)</text>
        <dbReference type="Rhea" id="RHEA:17989"/>
        <dbReference type="Rhea" id="RHEA-COMP:9863"/>
        <dbReference type="Rhea" id="RHEA-COMP:11604"/>
        <dbReference type="ChEBI" id="CHEBI:15378"/>
        <dbReference type="ChEBI" id="CHEBI:29999"/>
        <dbReference type="ChEBI" id="CHEBI:30616"/>
        <dbReference type="ChEBI" id="CHEBI:83421"/>
        <dbReference type="ChEBI" id="CHEBI:456216"/>
        <dbReference type="EC" id="2.7.11.13"/>
    </reaction>
</comment>
<comment type="caution">
    <text evidence="23">The sequence shown here is derived from an EMBL/GenBank/DDBJ whole genome shotgun (WGS) entry which is preliminary data.</text>
</comment>
<dbReference type="STRING" id="282301.A0A267DUB3"/>
<dbReference type="InterPro" id="IPR002219">
    <property type="entry name" value="PKC_DAG/PE"/>
</dbReference>
<dbReference type="EC" id="2.7.11.13" evidence="2"/>
<dbReference type="SUPFAM" id="SSF57889">
    <property type="entry name" value="Cysteine-rich domain"/>
    <property type="match status" value="2"/>
</dbReference>
<dbReference type="Gene3D" id="3.30.60.20">
    <property type="match status" value="2"/>
</dbReference>
<feature type="domain" description="AGC-kinase C-terminal" evidence="22">
    <location>
        <begin position="679"/>
        <end position="750"/>
    </location>
</feature>
<evidence type="ECO:0000256" key="16">
    <source>
        <dbReference type="PIRSR" id="PIRSR000551-50"/>
    </source>
</evidence>
<dbReference type="InterPro" id="IPR035892">
    <property type="entry name" value="C2_domain_sf"/>
</dbReference>
<dbReference type="PANTHER" id="PTHR24351">
    <property type="entry name" value="RIBOSOMAL PROTEIN S6 KINASE"/>
    <property type="match status" value="1"/>
</dbReference>
<evidence type="ECO:0000256" key="5">
    <source>
        <dbReference type="ARBA" id="ARBA00022679"/>
    </source>
</evidence>
<dbReference type="CDD" id="cd05570">
    <property type="entry name" value="STKc_PKC"/>
    <property type="match status" value="1"/>
</dbReference>
<sequence length="761" mass="85127">TSGSGEKASQPQLQGPQTVICFSGTLKVCVIEAKELKPTACQTRHLPSKQLLEVMDCYTVVDMLTADDYATQLFKTSVKRKTNSPHWNEEATVEARCAHRLVFTVFHSTAFPPDDFVADTSVSFEELQQPSRDTWLSLEPFGKLRVIIEPRGAITQEQLEGRPSGLDALEHHHGACGIDAGGFAAASSAFANKKQHRPVRRGAVRRRVHEVNGHKFMVTLFRQPTFCSLCEGFIWGLYYQGYQCQACTCVVHKRCHLSVVTRCPQQRVEQQQQAAAAVPPGGARFNINVPHKFEDHNYMRFTFCDHCGSLLYGLRKQGLQCSICKMNVHKRCHRNVAPSCGVSKKDMVRALQECNINVEDLIRPAPKMRQKAPIAAANAADATGAASPPTGAAAQAAPASIAAFFESGKHRVRLTDFNLLKVLGKGSFGKVMLAEYKITGNVFAIKVLKKDVILQDDDVECTMTERRILALAAKHPFLTALHSAFQTEDRLFFVMEFVNGGDLMFQIQKAKKFEEPRARFYAAEVTLALIFLHRHGIIYRDLKLDNILLDRDGHCKLADFGMCKEGMRDGVTTSTFCGTPDYIAPEILEEQQYDRSVDFWALGVLLYEMLAGQPPFEADNEDDLFESILKDEVVYPVWLSREAVSILKGFLVKRPSRRLGCDTAAGRERAILVHPFFHGRIDWEALEALSIEPPFRPRIRSKADTGNFDRDFTSEAAKLTPVDADTVQAIQQEEFANFSFFNEDYNPAVWSSPQPPPSPRS</sequence>
<keyword evidence="7" id="KW-0677">Repeat</keyword>
<evidence type="ECO:0000256" key="12">
    <source>
        <dbReference type="ARBA" id="ARBA00022840"/>
    </source>
</evidence>
<dbReference type="FunFam" id="1.10.510.10:FF:000126">
    <property type="entry name" value="Protein kinase C epsilon"/>
    <property type="match status" value="1"/>
</dbReference>
<evidence type="ECO:0000256" key="7">
    <source>
        <dbReference type="ARBA" id="ARBA00022737"/>
    </source>
</evidence>
<evidence type="ECO:0000256" key="3">
    <source>
        <dbReference type="ARBA" id="ARBA00022527"/>
    </source>
</evidence>
<feature type="domain" description="Protein kinase" evidence="20">
    <location>
        <begin position="417"/>
        <end position="677"/>
    </location>
</feature>
<evidence type="ECO:0000256" key="14">
    <source>
        <dbReference type="ARBA" id="ARBA00047470"/>
    </source>
</evidence>
<dbReference type="PROSITE" id="PS00107">
    <property type="entry name" value="PROTEIN_KINASE_ATP"/>
    <property type="match status" value="1"/>
</dbReference>
<dbReference type="SMART" id="SM00239">
    <property type="entry name" value="C2"/>
    <property type="match status" value="1"/>
</dbReference>
<dbReference type="GO" id="GO:0008270">
    <property type="term" value="F:zinc ion binding"/>
    <property type="evidence" value="ECO:0007669"/>
    <property type="project" value="UniProtKB-KW"/>
</dbReference>
<accession>A0A267DUB3</accession>
<name>A0A267DUB3_9PLAT</name>
<dbReference type="InterPro" id="IPR000008">
    <property type="entry name" value="C2_dom"/>
</dbReference>
<evidence type="ECO:0000256" key="10">
    <source>
        <dbReference type="ARBA" id="ARBA00022777"/>
    </source>
</evidence>
<dbReference type="PROSITE" id="PS00108">
    <property type="entry name" value="PROTEIN_KINASE_ST"/>
    <property type="match status" value="1"/>
</dbReference>
<dbReference type="FunFam" id="3.30.200.20:FF:000080">
    <property type="entry name" value="Protein kinase C"/>
    <property type="match status" value="1"/>
</dbReference>
<reference evidence="23 24" key="1">
    <citation type="submission" date="2017-06" db="EMBL/GenBank/DDBJ databases">
        <title>A platform for efficient transgenesis in Macrostomum lignano, a flatworm model organism for stem cell research.</title>
        <authorList>
            <person name="Berezikov E."/>
        </authorList>
    </citation>
    <scope>NUCLEOTIDE SEQUENCE [LARGE SCALE GENOMIC DNA]</scope>
    <source>
        <strain evidence="23">DV1</strain>
        <tissue evidence="23">Whole organism</tissue>
    </source>
</reference>
<comment type="similarity">
    <text evidence="1">Belongs to the protein kinase superfamily. AGC Ser/Thr protein kinase family. PKC subfamily.</text>
</comment>
<dbReference type="Pfam" id="PF00069">
    <property type="entry name" value="Pkinase"/>
    <property type="match status" value="1"/>
</dbReference>
<evidence type="ECO:0000256" key="2">
    <source>
        <dbReference type="ARBA" id="ARBA00012429"/>
    </source>
</evidence>
<dbReference type="Pfam" id="PF00433">
    <property type="entry name" value="Pkinase_C"/>
    <property type="match status" value="1"/>
</dbReference>
<evidence type="ECO:0000259" key="22">
    <source>
        <dbReference type="PROSITE" id="PS51285"/>
    </source>
</evidence>
<dbReference type="Gene3D" id="2.60.40.150">
    <property type="entry name" value="C2 domain"/>
    <property type="match status" value="1"/>
</dbReference>
<evidence type="ECO:0000256" key="17">
    <source>
        <dbReference type="PIRSR" id="PIRSR000551-51"/>
    </source>
</evidence>
<dbReference type="InterPro" id="IPR014376">
    <property type="entry name" value="Prot_kin_PKC_delta"/>
</dbReference>
<keyword evidence="6" id="KW-0479">Metal-binding</keyword>
<keyword evidence="11" id="KW-0862">Zinc</keyword>
<dbReference type="Gene3D" id="3.30.200.20">
    <property type="entry name" value="Phosphorylase Kinase, domain 1"/>
    <property type="match status" value="1"/>
</dbReference>
<evidence type="ECO:0000259" key="19">
    <source>
        <dbReference type="PROSITE" id="PS50004"/>
    </source>
</evidence>
<keyword evidence="24" id="KW-1185">Reference proteome</keyword>
<dbReference type="SMART" id="SM00109">
    <property type="entry name" value="C1"/>
    <property type="match status" value="2"/>
</dbReference>
<dbReference type="GO" id="GO:0004697">
    <property type="term" value="F:diacylglycerol-dependent serine/threonine kinase activity"/>
    <property type="evidence" value="ECO:0007669"/>
    <property type="project" value="UniProtKB-EC"/>
</dbReference>